<evidence type="ECO:0000313" key="2">
    <source>
        <dbReference type="Proteomes" id="UP000008744"/>
    </source>
</evidence>
<dbReference type="AlphaFoldDB" id="B4H9N6"/>
<protein>
    <submittedName>
        <fullName evidence="1">GL18395</fullName>
    </submittedName>
</protein>
<dbReference type="EMBL" id="CH479230">
    <property type="protein sequence ID" value="EDW36520.1"/>
    <property type="molecule type" value="Genomic_DNA"/>
</dbReference>
<gene>
    <name evidence="1" type="primary">Dper\GL18395</name>
    <name evidence="1" type="ORF">Dper_GL18395</name>
</gene>
<sequence length="57" mass="6689">MRMLEEECCGGWLTKEKLLRAMMEGTRKWDAVGNFASVVIRKLREDESVRRWQTGEA</sequence>
<accession>B4H9N6</accession>
<dbReference type="Proteomes" id="UP000008744">
    <property type="component" value="Unassembled WGS sequence"/>
</dbReference>
<keyword evidence="2" id="KW-1185">Reference proteome</keyword>
<name>B4H9N6_DROPE</name>
<evidence type="ECO:0000313" key="1">
    <source>
        <dbReference type="EMBL" id="EDW36520.1"/>
    </source>
</evidence>
<reference evidence="1 2" key="1">
    <citation type="journal article" date="2007" name="Nature">
        <title>Evolution of genes and genomes on the Drosophila phylogeny.</title>
        <authorList>
            <consortium name="Drosophila 12 Genomes Consortium"/>
            <person name="Clark A.G."/>
            <person name="Eisen M.B."/>
            <person name="Smith D.R."/>
            <person name="Bergman C.M."/>
            <person name="Oliver B."/>
            <person name="Markow T.A."/>
            <person name="Kaufman T.C."/>
            <person name="Kellis M."/>
            <person name="Gelbart W."/>
            <person name="Iyer V.N."/>
            <person name="Pollard D.A."/>
            <person name="Sackton T.B."/>
            <person name="Larracuente A.M."/>
            <person name="Singh N.D."/>
            <person name="Abad J.P."/>
            <person name="Abt D.N."/>
            <person name="Adryan B."/>
            <person name="Aguade M."/>
            <person name="Akashi H."/>
            <person name="Anderson W.W."/>
            <person name="Aquadro C.F."/>
            <person name="Ardell D.H."/>
            <person name="Arguello R."/>
            <person name="Artieri C.G."/>
            <person name="Barbash D.A."/>
            <person name="Barker D."/>
            <person name="Barsanti P."/>
            <person name="Batterham P."/>
            <person name="Batzoglou S."/>
            <person name="Begun D."/>
            <person name="Bhutkar A."/>
            <person name="Blanco E."/>
            <person name="Bosak S.A."/>
            <person name="Bradley R.K."/>
            <person name="Brand A.D."/>
            <person name="Brent M.R."/>
            <person name="Brooks A.N."/>
            <person name="Brown R.H."/>
            <person name="Butlin R.K."/>
            <person name="Caggese C."/>
            <person name="Calvi B.R."/>
            <person name="Bernardo de Carvalho A."/>
            <person name="Caspi A."/>
            <person name="Castrezana S."/>
            <person name="Celniker S.E."/>
            <person name="Chang J.L."/>
            <person name="Chapple C."/>
            <person name="Chatterji S."/>
            <person name="Chinwalla A."/>
            <person name="Civetta A."/>
            <person name="Clifton S.W."/>
            <person name="Comeron J.M."/>
            <person name="Costello J.C."/>
            <person name="Coyne J.A."/>
            <person name="Daub J."/>
            <person name="David R.G."/>
            <person name="Delcher A.L."/>
            <person name="Delehaunty K."/>
            <person name="Do C.B."/>
            <person name="Ebling H."/>
            <person name="Edwards K."/>
            <person name="Eickbush T."/>
            <person name="Evans J.D."/>
            <person name="Filipski A."/>
            <person name="Findeiss S."/>
            <person name="Freyhult E."/>
            <person name="Fulton L."/>
            <person name="Fulton R."/>
            <person name="Garcia A.C."/>
            <person name="Gardiner A."/>
            <person name="Garfield D.A."/>
            <person name="Garvin B.E."/>
            <person name="Gibson G."/>
            <person name="Gilbert D."/>
            <person name="Gnerre S."/>
            <person name="Godfrey J."/>
            <person name="Good R."/>
            <person name="Gotea V."/>
            <person name="Gravely B."/>
            <person name="Greenberg A.J."/>
            <person name="Griffiths-Jones S."/>
            <person name="Gross S."/>
            <person name="Guigo R."/>
            <person name="Gustafson E.A."/>
            <person name="Haerty W."/>
            <person name="Hahn M.W."/>
            <person name="Halligan D.L."/>
            <person name="Halpern A.L."/>
            <person name="Halter G.M."/>
            <person name="Han M.V."/>
            <person name="Heger A."/>
            <person name="Hillier L."/>
            <person name="Hinrichs A.S."/>
            <person name="Holmes I."/>
            <person name="Hoskins R.A."/>
            <person name="Hubisz M.J."/>
            <person name="Hultmark D."/>
            <person name="Huntley M.A."/>
            <person name="Jaffe D.B."/>
            <person name="Jagadeeshan S."/>
            <person name="Jeck W.R."/>
            <person name="Johnson J."/>
            <person name="Jones C.D."/>
            <person name="Jordan W.C."/>
            <person name="Karpen G.H."/>
            <person name="Kataoka E."/>
            <person name="Keightley P.D."/>
            <person name="Kheradpour P."/>
            <person name="Kirkness E.F."/>
            <person name="Koerich L.B."/>
            <person name="Kristiansen K."/>
            <person name="Kudrna D."/>
            <person name="Kulathinal R.J."/>
            <person name="Kumar S."/>
            <person name="Kwok R."/>
            <person name="Lander E."/>
            <person name="Langley C.H."/>
            <person name="Lapoint R."/>
            <person name="Lazzaro B.P."/>
            <person name="Lee S.J."/>
            <person name="Levesque L."/>
            <person name="Li R."/>
            <person name="Lin C.F."/>
            <person name="Lin M.F."/>
            <person name="Lindblad-Toh K."/>
            <person name="Llopart A."/>
            <person name="Long M."/>
            <person name="Low L."/>
            <person name="Lozovsky E."/>
            <person name="Lu J."/>
            <person name="Luo M."/>
            <person name="Machado C.A."/>
            <person name="Makalowski W."/>
            <person name="Marzo M."/>
            <person name="Matsuda M."/>
            <person name="Matzkin L."/>
            <person name="McAllister B."/>
            <person name="McBride C.S."/>
            <person name="McKernan B."/>
            <person name="McKernan K."/>
            <person name="Mendez-Lago M."/>
            <person name="Minx P."/>
            <person name="Mollenhauer M.U."/>
            <person name="Montooth K."/>
            <person name="Mount S.M."/>
            <person name="Mu X."/>
            <person name="Myers E."/>
            <person name="Negre B."/>
            <person name="Newfeld S."/>
            <person name="Nielsen R."/>
            <person name="Noor M.A."/>
            <person name="O'Grady P."/>
            <person name="Pachter L."/>
            <person name="Papaceit M."/>
            <person name="Parisi M.J."/>
            <person name="Parisi M."/>
            <person name="Parts L."/>
            <person name="Pedersen J.S."/>
            <person name="Pesole G."/>
            <person name="Phillippy A.M."/>
            <person name="Ponting C.P."/>
            <person name="Pop M."/>
            <person name="Porcelli D."/>
            <person name="Powell J.R."/>
            <person name="Prohaska S."/>
            <person name="Pruitt K."/>
            <person name="Puig M."/>
            <person name="Quesneville H."/>
            <person name="Ram K.R."/>
            <person name="Rand D."/>
            <person name="Rasmussen M.D."/>
            <person name="Reed L.K."/>
            <person name="Reenan R."/>
            <person name="Reily A."/>
            <person name="Remington K.A."/>
            <person name="Rieger T.T."/>
            <person name="Ritchie M.G."/>
            <person name="Robin C."/>
            <person name="Rogers Y.H."/>
            <person name="Rohde C."/>
            <person name="Rozas J."/>
            <person name="Rubenfield M.J."/>
            <person name="Ruiz A."/>
            <person name="Russo S."/>
            <person name="Salzberg S.L."/>
            <person name="Sanchez-Gracia A."/>
            <person name="Saranga D.J."/>
            <person name="Sato H."/>
            <person name="Schaeffer S.W."/>
            <person name="Schatz M.C."/>
            <person name="Schlenke T."/>
            <person name="Schwartz R."/>
            <person name="Segarra C."/>
            <person name="Singh R.S."/>
            <person name="Sirot L."/>
            <person name="Sirota M."/>
            <person name="Sisneros N.B."/>
            <person name="Smith C.D."/>
            <person name="Smith T.F."/>
            <person name="Spieth J."/>
            <person name="Stage D.E."/>
            <person name="Stark A."/>
            <person name="Stephan W."/>
            <person name="Strausberg R.L."/>
            <person name="Strempel S."/>
            <person name="Sturgill D."/>
            <person name="Sutton G."/>
            <person name="Sutton G.G."/>
            <person name="Tao W."/>
            <person name="Teichmann S."/>
            <person name="Tobari Y.N."/>
            <person name="Tomimura Y."/>
            <person name="Tsolas J.M."/>
            <person name="Valente V.L."/>
            <person name="Venter E."/>
            <person name="Venter J.C."/>
            <person name="Vicario S."/>
            <person name="Vieira F.G."/>
            <person name="Vilella A.J."/>
            <person name="Villasante A."/>
            <person name="Walenz B."/>
            <person name="Wang J."/>
            <person name="Wasserman M."/>
            <person name="Watts T."/>
            <person name="Wilson D."/>
            <person name="Wilson R.K."/>
            <person name="Wing R.A."/>
            <person name="Wolfner M.F."/>
            <person name="Wong A."/>
            <person name="Wong G.K."/>
            <person name="Wu C.I."/>
            <person name="Wu G."/>
            <person name="Yamamoto D."/>
            <person name="Yang H.P."/>
            <person name="Yang S.P."/>
            <person name="Yorke J.A."/>
            <person name="Yoshida K."/>
            <person name="Zdobnov E."/>
            <person name="Zhang P."/>
            <person name="Zhang Y."/>
            <person name="Zimin A.V."/>
            <person name="Baldwin J."/>
            <person name="Abdouelleil A."/>
            <person name="Abdulkadir J."/>
            <person name="Abebe A."/>
            <person name="Abera B."/>
            <person name="Abreu J."/>
            <person name="Acer S.C."/>
            <person name="Aftuck L."/>
            <person name="Alexander A."/>
            <person name="An P."/>
            <person name="Anderson E."/>
            <person name="Anderson S."/>
            <person name="Arachi H."/>
            <person name="Azer M."/>
            <person name="Bachantsang P."/>
            <person name="Barry A."/>
            <person name="Bayul T."/>
            <person name="Berlin A."/>
            <person name="Bessette D."/>
            <person name="Bloom T."/>
            <person name="Blye J."/>
            <person name="Boguslavskiy L."/>
            <person name="Bonnet C."/>
            <person name="Boukhgalter B."/>
            <person name="Bourzgui I."/>
            <person name="Brown A."/>
            <person name="Cahill P."/>
            <person name="Channer S."/>
            <person name="Cheshatsang Y."/>
            <person name="Chuda L."/>
            <person name="Citroen M."/>
            <person name="Collymore A."/>
            <person name="Cooke P."/>
            <person name="Costello M."/>
            <person name="D'Aco K."/>
            <person name="Daza R."/>
            <person name="De Haan G."/>
            <person name="DeGray S."/>
            <person name="DeMaso C."/>
            <person name="Dhargay N."/>
            <person name="Dooley K."/>
            <person name="Dooley E."/>
            <person name="Doricent M."/>
            <person name="Dorje P."/>
            <person name="Dorjee K."/>
            <person name="Dupes A."/>
            <person name="Elong R."/>
            <person name="Falk J."/>
            <person name="Farina A."/>
            <person name="Faro S."/>
            <person name="Ferguson D."/>
            <person name="Fisher S."/>
            <person name="Foley C.D."/>
            <person name="Franke A."/>
            <person name="Friedrich D."/>
            <person name="Gadbois L."/>
            <person name="Gearin G."/>
            <person name="Gearin C.R."/>
            <person name="Giannoukos G."/>
            <person name="Goode T."/>
            <person name="Graham J."/>
            <person name="Grandbois E."/>
            <person name="Grewal S."/>
            <person name="Gyaltsen K."/>
            <person name="Hafez N."/>
            <person name="Hagos B."/>
            <person name="Hall J."/>
            <person name="Henson C."/>
            <person name="Hollinger A."/>
            <person name="Honan T."/>
            <person name="Huard M.D."/>
            <person name="Hughes L."/>
            <person name="Hurhula B."/>
            <person name="Husby M.E."/>
            <person name="Kamat A."/>
            <person name="Kanga B."/>
            <person name="Kashin S."/>
            <person name="Khazanovich D."/>
            <person name="Kisner P."/>
            <person name="Lance K."/>
            <person name="Lara M."/>
            <person name="Lee W."/>
            <person name="Lennon N."/>
            <person name="Letendre F."/>
            <person name="LeVine R."/>
            <person name="Lipovsky A."/>
            <person name="Liu X."/>
            <person name="Liu J."/>
            <person name="Liu S."/>
            <person name="Lokyitsang T."/>
            <person name="Lokyitsang Y."/>
            <person name="Lubonja R."/>
            <person name="Lui A."/>
            <person name="MacDonald P."/>
            <person name="Magnisalis V."/>
            <person name="Maru K."/>
            <person name="Matthews C."/>
            <person name="McCusker W."/>
            <person name="McDonough S."/>
            <person name="Mehta T."/>
            <person name="Meldrim J."/>
            <person name="Meneus L."/>
            <person name="Mihai O."/>
            <person name="Mihalev A."/>
            <person name="Mihova T."/>
            <person name="Mittelman R."/>
            <person name="Mlenga V."/>
            <person name="Montmayeur A."/>
            <person name="Mulrain L."/>
            <person name="Navidi A."/>
            <person name="Naylor J."/>
            <person name="Negash T."/>
            <person name="Nguyen T."/>
            <person name="Nguyen N."/>
            <person name="Nicol R."/>
            <person name="Norbu C."/>
            <person name="Norbu N."/>
            <person name="Novod N."/>
            <person name="O'Neill B."/>
            <person name="Osman S."/>
            <person name="Markiewicz E."/>
            <person name="Oyono O.L."/>
            <person name="Patti C."/>
            <person name="Phunkhang P."/>
            <person name="Pierre F."/>
            <person name="Priest M."/>
            <person name="Raghuraman S."/>
            <person name="Rege F."/>
            <person name="Reyes R."/>
            <person name="Rise C."/>
            <person name="Rogov P."/>
            <person name="Ross K."/>
            <person name="Ryan E."/>
            <person name="Settipalli S."/>
            <person name="Shea T."/>
            <person name="Sherpa N."/>
            <person name="Shi L."/>
            <person name="Shih D."/>
            <person name="Sparrow T."/>
            <person name="Spaulding J."/>
            <person name="Stalker J."/>
            <person name="Stange-Thomann N."/>
            <person name="Stavropoulos S."/>
            <person name="Stone C."/>
            <person name="Strader C."/>
            <person name="Tesfaye S."/>
            <person name="Thomson T."/>
            <person name="Thoulutsang Y."/>
            <person name="Thoulutsang D."/>
            <person name="Topham K."/>
            <person name="Topping I."/>
            <person name="Tsamla T."/>
            <person name="Vassiliev H."/>
            <person name="Vo A."/>
            <person name="Wangchuk T."/>
            <person name="Wangdi T."/>
            <person name="Weiand M."/>
            <person name="Wilkinson J."/>
            <person name="Wilson A."/>
            <person name="Yadav S."/>
            <person name="Young G."/>
            <person name="Yu Q."/>
            <person name="Zembek L."/>
            <person name="Zhong D."/>
            <person name="Zimmer A."/>
            <person name="Zwirko Z."/>
            <person name="Jaffe D.B."/>
            <person name="Alvarez P."/>
            <person name="Brockman W."/>
            <person name="Butler J."/>
            <person name="Chin C."/>
            <person name="Gnerre S."/>
            <person name="Grabherr M."/>
            <person name="Kleber M."/>
            <person name="Mauceli E."/>
            <person name="MacCallum I."/>
        </authorList>
    </citation>
    <scope>NUCLEOTIDE SEQUENCE [LARGE SCALE GENOMIC DNA]</scope>
    <source>
        <strain evidence="2">MSH-3 / Tucson 14011-0111.49</strain>
    </source>
</reference>
<dbReference type="HOGENOM" id="CLU_2998637_0_0_1"/>
<organism evidence="2">
    <name type="scientific">Drosophila persimilis</name>
    <name type="common">Fruit fly</name>
    <dbReference type="NCBI Taxonomy" id="7234"/>
    <lineage>
        <taxon>Eukaryota</taxon>
        <taxon>Metazoa</taxon>
        <taxon>Ecdysozoa</taxon>
        <taxon>Arthropoda</taxon>
        <taxon>Hexapoda</taxon>
        <taxon>Insecta</taxon>
        <taxon>Pterygota</taxon>
        <taxon>Neoptera</taxon>
        <taxon>Endopterygota</taxon>
        <taxon>Diptera</taxon>
        <taxon>Brachycera</taxon>
        <taxon>Muscomorpha</taxon>
        <taxon>Ephydroidea</taxon>
        <taxon>Drosophilidae</taxon>
        <taxon>Drosophila</taxon>
        <taxon>Sophophora</taxon>
    </lineage>
</organism>
<dbReference type="OMA" id="MLEEECC"/>
<proteinExistence type="predicted"/>